<name>A0A7C5QS48_CALS0</name>
<dbReference type="AlphaFoldDB" id="A0A7C5QS48"/>
<accession>A0A7C5QS48</accession>
<reference evidence="8" key="1">
    <citation type="journal article" date="2020" name="mSystems">
        <title>Genome- and Community-Level Interaction Insights into Carbon Utilization and Element Cycling Functions of Hydrothermarchaeota in Hydrothermal Sediment.</title>
        <authorList>
            <person name="Zhou Z."/>
            <person name="Liu Y."/>
            <person name="Xu W."/>
            <person name="Pan J."/>
            <person name="Luo Z.H."/>
            <person name="Li M."/>
        </authorList>
    </citation>
    <scope>NUCLEOTIDE SEQUENCE [LARGE SCALE GENOMIC DNA]</scope>
    <source>
        <strain evidence="8">SpSt-1056</strain>
    </source>
</reference>
<dbReference type="InterPro" id="IPR036625">
    <property type="entry name" value="E3-bd_dom_sf"/>
</dbReference>
<dbReference type="Pfam" id="PF00364">
    <property type="entry name" value="Biotin_lipoyl"/>
    <property type="match status" value="1"/>
</dbReference>
<comment type="cofactor">
    <cofactor evidence="1">
        <name>(R)-lipoate</name>
        <dbReference type="ChEBI" id="CHEBI:83088"/>
    </cofactor>
</comment>
<dbReference type="PROSITE" id="PS00189">
    <property type="entry name" value="LIPOYL"/>
    <property type="match status" value="1"/>
</dbReference>
<evidence type="ECO:0000256" key="1">
    <source>
        <dbReference type="ARBA" id="ARBA00001938"/>
    </source>
</evidence>
<dbReference type="GO" id="GO:0031405">
    <property type="term" value="F:lipoic acid binding"/>
    <property type="evidence" value="ECO:0007669"/>
    <property type="project" value="TreeGrafter"/>
</dbReference>
<evidence type="ECO:0000256" key="3">
    <source>
        <dbReference type="ARBA" id="ARBA00022679"/>
    </source>
</evidence>
<dbReference type="InterPro" id="IPR000089">
    <property type="entry name" value="Biotin_lipoyl"/>
</dbReference>
<dbReference type="PANTHER" id="PTHR43178:SF5">
    <property type="entry name" value="LIPOAMIDE ACYLTRANSFERASE COMPONENT OF BRANCHED-CHAIN ALPHA-KETO ACID DEHYDROGENASE COMPLEX, MITOCHONDRIAL"/>
    <property type="match status" value="1"/>
</dbReference>
<dbReference type="PROSITE" id="PS50968">
    <property type="entry name" value="BIOTINYL_LIPOYL"/>
    <property type="match status" value="1"/>
</dbReference>
<dbReference type="Gene3D" id="3.30.559.10">
    <property type="entry name" value="Chloramphenicol acetyltransferase-like domain"/>
    <property type="match status" value="1"/>
</dbReference>
<evidence type="ECO:0000256" key="2">
    <source>
        <dbReference type="ARBA" id="ARBA00007317"/>
    </source>
</evidence>
<dbReference type="SUPFAM" id="SSF52777">
    <property type="entry name" value="CoA-dependent acyltransferases"/>
    <property type="match status" value="1"/>
</dbReference>
<keyword evidence="4" id="KW-0450">Lipoyl</keyword>
<dbReference type="Gene3D" id="4.10.320.10">
    <property type="entry name" value="E3-binding domain"/>
    <property type="match status" value="1"/>
</dbReference>
<feature type="domain" description="Lipoyl-binding" evidence="6">
    <location>
        <begin position="1"/>
        <end position="76"/>
    </location>
</feature>
<sequence length="379" mass="41264">MVLVKLPDIGEGIAEGEVVKFLVSEGDLVDKYQPLVEVMTVKVNVEIPSPVKGRVVKILAQPGQVLKVGEPFIEIESEEAVEELQPKAPAATHAAEAVRINRKTSDVIATPAVKRLAKELGVDLSTVKGSGAGGRITEEDVRRAAGGYETRIPIRGLRRMISERLVTAKSKTALVTIFEEVNAEELVKLRDEMRKLQHEKDVKLTFMPFIMKAIVEAVRQYPALNGWIDDERNEIVLSKTVNIGFAVDTPDGLLVPVLKNVEAKDVWTLAKEVEELAEKARQGRLSLDDVRGGTISISNYGALGSYSGTPIVNYPEIAIVGVGRVEKKPVVKDGQVTVGELMQLAVTIDHRAVDGGTMGGFVLALKKNLENIRQIVRGV</sequence>
<dbReference type="PROSITE" id="PS51826">
    <property type="entry name" value="PSBD"/>
    <property type="match status" value="1"/>
</dbReference>
<dbReference type="CDD" id="cd06849">
    <property type="entry name" value="lipoyl_domain"/>
    <property type="match status" value="1"/>
</dbReference>
<keyword evidence="3" id="KW-0808">Transferase</keyword>
<evidence type="ECO:0000256" key="4">
    <source>
        <dbReference type="ARBA" id="ARBA00022823"/>
    </source>
</evidence>
<feature type="domain" description="Peripheral subunit-binding (PSBD)" evidence="7">
    <location>
        <begin position="108"/>
        <end position="145"/>
    </location>
</feature>
<evidence type="ECO:0000256" key="5">
    <source>
        <dbReference type="ARBA" id="ARBA00023315"/>
    </source>
</evidence>
<dbReference type="EMBL" id="DRWN01000068">
    <property type="protein sequence ID" value="HHK69093.1"/>
    <property type="molecule type" value="Genomic_DNA"/>
</dbReference>
<dbReference type="FunFam" id="3.30.559.10:FF:000007">
    <property type="entry name" value="Dihydrolipoamide acetyltransferase component of pyruvate dehydrogenase complex"/>
    <property type="match status" value="1"/>
</dbReference>
<evidence type="ECO:0000259" key="7">
    <source>
        <dbReference type="PROSITE" id="PS51826"/>
    </source>
</evidence>
<protein>
    <submittedName>
        <fullName evidence="8">2-oxo acid dehydrogenase subunit E2</fullName>
    </submittedName>
</protein>
<evidence type="ECO:0000259" key="6">
    <source>
        <dbReference type="PROSITE" id="PS50968"/>
    </source>
</evidence>
<gene>
    <name evidence="8" type="ORF">ENM11_08125</name>
</gene>
<dbReference type="Pfam" id="PF00198">
    <property type="entry name" value="2-oxoacid_dh"/>
    <property type="match status" value="1"/>
</dbReference>
<dbReference type="SUPFAM" id="SSF51230">
    <property type="entry name" value="Single hybrid motif"/>
    <property type="match status" value="1"/>
</dbReference>
<keyword evidence="5" id="KW-0012">Acyltransferase</keyword>
<dbReference type="InterPro" id="IPR050743">
    <property type="entry name" value="2-oxoacid_DH_E2_comp"/>
</dbReference>
<dbReference type="InterPro" id="IPR011053">
    <property type="entry name" value="Single_hybrid_motif"/>
</dbReference>
<proteinExistence type="inferred from homology"/>
<evidence type="ECO:0000313" key="8">
    <source>
        <dbReference type="EMBL" id="HHK69093.1"/>
    </source>
</evidence>
<comment type="similarity">
    <text evidence="2">Belongs to the 2-oxoacid dehydrogenase family.</text>
</comment>
<dbReference type="InterPro" id="IPR004167">
    <property type="entry name" value="PSBD"/>
</dbReference>
<dbReference type="Gene3D" id="2.40.50.100">
    <property type="match status" value="1"/>
</dbReference>
<dbReference type="GO" id="GO:0005737">
    <property type="term" value="C:cytoplasm"/>
    <property type="evidence" value="ECO:0007669"/>
    <property type="project" value="TreeGrafter"/>
</dbReference>
<dbReference type="PANTHER" id="PTHR43178">
    <property type="entry name" value="DIHYDROLIPOAMIDE ACETYLTRANSFERASE COMPONENT OF PYRUVATE DEHYDROGENASE COMPLEX"/>
    <property type="match status" value="1"/>
</dbReference>
<dbReference type="InterPro" id="IPR003016">
    <property type="entry name" value="2-oxoA_DH_lipoyl-BS"/>
</dbReference>
<dbReference type="GO" id="GO:0016407">
    <property type="term" value="F:acetyltransferase activity"/>
    <property type="evidence" value="ECO:0007669"/>
    <property type="project" value="TreeGrafter"/>
</dbReference>
<dbReference type="InterPro" id="IPR001078">
    <property type="entry name" value="2-oxoacid_DH_actylTfrase"/>
</dbReference>
<organism evidence="8">
    <name type="scientific">Caldiarchaeum subterraneum</name>
    <dbReference type="NCBI Taxonomy" id="311458"/>
    <lineage>
        <taxon>Archaea</taxon>
        <taxon>Nitrososphaerota</taxon>
        <taxon>Candidatus Caldarchaeales</taxon>
        <taxon>Candidatus Caldarchaeaceae</taxon>
        <taxon>Candidatus Caldarchaeum</taxon>
    </lineage>
</organism>
<dbReference type="Pfam" id="PF02817">
    <property type="entry name" value="E3_binding"/>
    <property type="match status" value="1"/>
</dbReference>
<dbReference type="SUPFAM" id="SSF47005">
    <property type="entry name" value="Peripheral subunit-binding domain of 2-oxo acid dehydrogenase complex"/>
    <property type="match status" value="1"/>
</dbReference>
<comment type="caution">
    <text evidence="8">The sequence shown here is derived from an EMBL/GenBank/DDBJ whole genome shotgun (WGS) entry which is preliminary data.</text>
</comment>
<dbReference type="InterPro" id="IPR023213">
    <property type="entry name" value="CAT-like_dom_sf"/>
</dbReference>